<name>L7NZ18_9VIRU</name>
<organism evidence="1 2">
    <name type="scientific">Murre virus</name>
    <dbReference type="NCBI Taxonomy" id="1010668"/>
    <lineage>
        <taxon>Viruses</taxon>
        <taxon>Riboviria</taxon>
        <taxon>Orthornavirae</taxon>
        <taxon>Negarnaviricota</taxon>
        <taxon>Polyploviricotina</taxon>
        <taxon>Bunyaviricetes</taxon>
        <taxon>Hareavirales</taxon>
        <taxon>Phenuiviridae</taxon>
        <taxon>Uukuvirus</taxon>
        <taxon>Uukuvirus uriae</taxon>
    </lineage>
</organism>
<dbReference type="RefSeq" id="YP_010086133.1">
    <property type="nucleotide sequence ID" value="NC_055351.1"/>
</dbReference>
<evidence type="ECO:0000313" key="2">
    <source>
        <dbReference type="Proteomes" id="UP000164316"/>
    </source>
</evidence>
<sequence length="273" mass="32102">MPDIRISEEDLPPGFVPIIGIDLVETIWELIDEKMFPANIYVDDIQECISYGSMGWFLIDNQIYQLLCSAYWESDYGERDPLISCAGWPLERPRPLIVNLYRCYISRFISSARLLKMLKTAMGIILFGDQNARKRRKLMSRISLGQAVFQTYMAISKKMSKMRLNREAISGRNIISDICLMHFLDLQARYVRREKLSIKWSCQTFVTHQDPEEKARKKKKRNQLFLPFLCDAQNLKRSPERVDFTEHLIQSEHLRTIWLDVSWTKDWPVVGTQ</sequence>
<dbReference type="GeneID" id="65101276"/>
<proteinExistence type="predicted"/>
<dbReference type="EMBL" id="JF838332">
    <property type="protein sequence ID" value="AFH08739.1"/>
    <property type="molecule type" value="Genomic_RNA"/>
</dbReference>
<accession>L7NZ18</accession>
<dbReference type="Proteomes" id="UP000164316">
    <property type="component" value="Genome"/>
</dbReference>
<dbReference type="KEGG" id="vg:65101276"/>
<keyword evidence="2" id="KW-1185">Reference proteome</keyword>
<reference evidence="1 2" key="1">
    <citation type="journal article" date="2013" name="J. Virol.">
        <title>Characterization of the Uukuniemi virus group (Phlebovirus: Bunyaviridae): evidence for seven distinct species.</title>
        <authorList>
            <person name="Palacios G."/>
            <person name="Savji N."/>
            <person name="da Rosa A.T."/>
            <person name="Guzman H."/>
            <person name="Yu X."/>
            <person name="Desai A."/>
            <person name="Rosen G.E."/>
            <person name="Hutchison S."/>
            <person name="Lipkin W.I."/>
            <person name="Tesh R."/>
        </authorList>
    </citation>
    <scope>NUCLEOTIDE SEQUENCE [LARGE SCALE GENOMIC DNA]</scope>
    <source>
        <strain evidence="1">Murre H</strain>
    </source>
</reference>
<evidence type="ECO:0000313" key="1">
    <source>
        <dbReference type="EMBL" id="AFH08739.1"/>
    </source>
</evidence>
<protein>
    <submittedName>
        <fullName evidence="1">Non-structural protein</fullName>
    </submittedName>
</protein>